<proteinExistence type="predicted"/>
<sequence>MDKEWREVHIHTEQGSYVNDVDDDGDEVKGGRCASPTTLTGLESTMASKHRLEEEENEEWSNNEATHHMFDTQRAKSSYEDVVYEFPSLKVLNLPAPYTYAAIKETSSRTTPPKSTSITIRHQGDYPFSTGLAVWGGSELMAGYLVQNPNLVKGKRVLELGAGTGLCGIVAHRLGASTVVVSDGDVDVLQNLRFNVQWNEEMSETDQAKLPAANIFCPQLIWGKNLDQFAQSFGLQDVILASDCVYMVPSLEPLWQTVDRLLVRKTDADALDRPSSSNNGIFLWVNLCASSASLESVLEMATRYGFTWDQPKHGDTNQTFDEETLKLFNEQVYLFRRK</sequence>
<dbReference type="AlphaFoldDB" id="A0A9K3PSW6"/>
<reference evidence="1" key="1">
    <citation type="journal article" date="2021" name="Sci. Rep.">
        <title>Diploid genomic architecture of Nitzschia inconspicua, an elite biomass production diatom.</title>
        <authorList>
            <person name="Oliver A."/>
            <person name="Podell S."/>
            <person name="Pinowska A."/>
            <person name="Traller J.C."/>
            <person name="Smith S.R."/>
            <person name="McClure R."/>
            <person name="Beliaev A."/>
            <person name="Bohutskyi P."/>
            <person name="Hill E.A."/>
            <person name="Rabines A."/>
            <person name="Zheng H."/>
            <person name="Allen L.Z."/>
            <person name="Kuo A."/>
            <person name="Grigoriev I.V."/>
            <person name="Allen A.E."/>
            <person name="Hazlebeck D."/>
            <person name="Allen E.E."/>
        </authorList>
    </citation>
    <scope>NUCLEOTIDE SEQUENCE</scope>
    <source>
        <strain evidence="1">Hildebrandi</strain>
    </source>
</reference>
<dbReference type="GO" id="GO:0008168">
    <property type="term" value="F:methyltransferase activity"/>
    <property type="evidence" value="ECO:0007669"/>
    <property type="project" value="UniProtKB-KW"/>
</dbReference>
<dbReference type="PANTHER" id="PTHR14614:SF132">
    <property type="entry name" value="PROTEIN-LYSINE METHYLTRANSFERASE C42C1.13"/>
    <property type="match status" value="1"/>
</dbReference>
<protein>
    <submittedName>
        <fullName evidence="1">Lysine methyltransferase</fullName>
    </submittedName>
</protein>
<dbReference type="PANTHER" id="PTHR14614">
    <property type="entry name" value="HEPATOCELLULAR CARCINOMA-ASSOCIATED ANTIGEN"/>
    <property type="match status" value="1"/>
</dbReference>
<gene>
    <name evidence="1" type="ORF">IV203_015204</name>
</gene>
<name>A0A9K3PSW6_9STRA</name>
<dbReference type="OrthoDB" id="46564at2759"/>
<dbReference type="Pfam" id="PF10294">
    <property type="entry name" value="Methyltransf_16"/>
    <property type="match status" value="1"/>
</dbReference>
<evidence type="ECO:0000313" key="2">
    <source>
        <dbReference type="Proteomes" id="UP000693970"/>
    </source>
</evidence>
<dbReference type="EMBL" id="JAGRRH010000014">
    <property type="protein sequence ID" value="KAG7358615.1"/>
    <property type="molecule type" value="Genomic_DNA"/>
</dbReference>
<reference evidence="1" key="2">
    <citation type="submission" date="2021-04" db="EMBL/GenBank/DDBJ databases">
        <authorList>
            <person name="Podell S."/>
        </authorList>
    </citation>
    <scope>NUCLEOTIDE SEQUENCE</scope>
    <source>
        <strain evidence="1">Hildebrandi</strain>
    </source>
</reference>
<accession>A0A9K3PSW6</accession>
<keyword evidence="1" id="KW-0489">Methyltransferase</keyword>
<evidence type="ECO:0000313" key="1">
    <source>
        <dbReference type="EMBL" id="KAG7358615.1"/>
    </source>
</evidence>
<comment type="caution">
    <text evidence="1">The sequence shown here is derived from an EMBL/GenBank/DDBJ whole genome shotgun (WGS) entry which is preliminary data.</text>
</comment>
<keyword evidence="1" id="KW-0808">Transferase</keyword>
<dbReference type="Proteomes" id="UP000693970">
    <property type="component" value="Unassembled WGS sequence"/>
</dbReference>
<organism evidence="1 2">
    <name type="scientific">Nitzschia inconspicua</name>
    <dbReference type="NCBI Taxonomy" id="303405"/>
    <lineage>
        <taxon>Eukaryota</taxon>
        <taxon>Sar</taxon>
        <taxon>Stramenopiles</taxon>
        <taxon>Ochrophyta</taxon>
        <taxon>Bacillariophyta</taxon>
        <taxon>Bacillariophyceae</taxon>
        <taxon>Bacillariophycidae</taxon>
        <taxon>Bacillariales</taxon>
        <taxon>Bacillariaceae</taxon>
        <taxon>Nitzschia</taxon>
    </lineage>
</organism>
<keyword evidence="2" id="KW-1185">Reference proteome</keyword>
<dbReference type="GO" id="GO:0032259">
    <property type="term" value="P:methylation"/>
    <property type="evidence" value="ECO:0007669"/>
    <property type="project" value="UniProtKB-KW"/>
</dbReference>
<dbReference type="InterPro" id="IPR019410">
    <property type="entry name" value="Methyltransf_16"/>
</dbReference>